<feature type="transmembrane region" description="Helical" evidence="6">
    <location>
        <begin position="232"/>
        <end position="255"/>
    </location>
</feature>
<dbReference type="PANTHER" id="PTHR34857">
    <property type="entry name" value="SLL0384 PROTEIN"/>
    <property type="match status" value="1"/>
</dbReference>
<keyword evidence="8" id="KW-1185">Reference proteome</keyword>
<evidence type="ECO:0000256" key="6">
    <source>
        <dbReference type="SAM" id="Phobius"/>
    </source>
</evidence>
<accession>A0A3E0VH25</accession>
<dbReference type="EMBL" id="NBWZ01000001">
    <property type="protein sequence ID" value="RFA08768.1"/>
    <property type="molecule type" value="Genomic_DNA"/>
</dbReference>
<protein>
    <submittedName>
        <fullName evidence="7">ABC transporter</fullName>
    </submittedName>
</protein>
<feature type="transmembrane region" description="Helical" evidence="6">
    <location>
        <begin position="12"/>
        <end position="32"/>
    </location>
</feature>
<evidence type="ECO:0000256" key="1">
    <source>
        <dbReference type="ARBA" id="ARBA00004141"/>
    </source>
</evidence>
<keyword evidence="3 6" id="KW-0812">Transmembrane</keyword>
<comment type="subcellular location">
    <subcellularLocation>
        <location evidence="1">Membrane</location>
        <topology evidence="1">Multi-pass membrane protein</topology>
    </subcellularLocation>
</comment>
<dbReference type="AlphaFoldDB" id="A0A3E0VH25"/>
<dbReference type="RefSeq" id="WP_116414172.1">
    <property type="nucleotide sequence ID" value="NZ_NBWZ01000001.1"/>
</dbReference>
<feature type="transmembrane region" description="Helical" evidence="6">
    <location>
        <begin position="62"/>
        <end position="84"/>
    </location>
</feature>
<proteinExistence type="predicted"/>
<evidence type="ECO:0000313" key="8">
    <source>
        <dbReference type="Proteomes" id="UP000256486"/>
    </source>
</evidence>
<dbReference type="Pfam" id="PF02361">
    <property type="entry name" value="CbiQ"/>
    <property type="match status" value="1"/>
</dbReference>
<dbReference type="InterPro" id="IPR003339">
    <property type="entry name" value="ABC/ECF_trnsptr_transmembrane"/>
</dbReference>
<dbReference type="InterPro" id="IPR051611">
    <property type="entry name" value="ECF_transporter_component"/>
</dbReference>
<dbReference type="CDD" id="cd16914">
    <property type="entry name" value="EcfT"/>
    <property type="match status" value="1"/>
</dbReference>
<dbReference type="Proteomes" id="UP000256486">
    <property type="component" value="Unassembled WGS sequence"/>
</dbReference>
<evidence type="ECO:0000256" key="5">
    <source>
        <dbReference type="ARBA" id="ARBA00023136"/>
    </source>
</evidence>
<evidence type="ECO:0000256" key="2">
    <source>
        <dbReference type="ARBA" id="ARBA00022475"/>
    </source>
</evidence>
<feature type="transmembrane region" description="Helical" evidence="6">
    <location>
        <begin position="38"/>
        <end position="55"/>
    </location>
</feature>
<dbReference type="PANTHER" id="PTHR34857:SF2">
    <property type="entry name" value="SLL0384 PROTEIN"/>
    <property type="match status" value="1"/>
</dbReference>
<comment type="caution">
    <text evidence="7">The sequence shown here is derived from an EMBL/GenBank/DDBJ whole genome shotgun (WGS) entry which is preliminary data.</text>
</comment>
<evidence type="ECO:0000313" key="7">
    <source>
        <dbReference type="EMBL" id="RFA08768.1"/>
    </source>
</evidence>
<gene>
    <name evidence="7" type="ORF">B7R54_05655</name>
</gene>
<reference evidence="7 8" key="1">
    <citation type="submission" date="2017-04" db="EMBL/GenBank/DDBJ databases">
        <title>Comparative genome analysis of Subtercola boreus.</title>
        <authorList>
            <person name="Cho Y.-J."/>
            <person name="Cho A."/>
            <person name="Kim O.-S."/>
            <person name="Lee J.-I."/>
        </authorList>
    </citation>
    <scope>NUCLEOTIDE SEQUENCE [LARGE SCALE GENOMIC DNA]</scope>
    <source>
        <strain evidence="7 8">K300</strain>
    </source>
</reference>
<name>A0A3E0VH25_9MICO</name>
<keyword evidence="4 6" id="KW-1133">Transmembrane helix</keyword>
<sequence>MSILNPVRGSQAVYAINPVAKLLAALLLSLTLVLSIDWVSAGVALVLESVLFLWAGLGLRTFLLRALPVLIAAPAAALTTLLYGRPSGQVYLQFALVNVTDGSIELAVATGLRVLAIGLPAIVLFVTIDPTDLADGLAQVLHLPSRFVLGGLAGLRLVGLFLEDWRSLELARRARGVGDSGRLRRFFSQGFALLVLSIRRGSKLATAMEARGFGSSGARTYARASVMGWREALLIALAVVVALVAVVVSVSTGHWNFIGSQS</sequence>
<dbReference type="GO" id="GO:0005886">
    <property type="term" value="C:plasma membrane"/>
    <property type="evidence" value="ECO:0007669"/>
    <property type="project" value="UniProtKB-ARBA"/>
</dbReference>
<evidence type="ECO:0000256" key="4">
    <source>
        <dbReference type="ARBA" id="ARBA00022989"/>
    </source>
</evidence>
<keyword evidence="5 6" id="KW-0472">Membrane</keyword>
<feature type="transmembrane region" description="Helical" evidence="6">
    <location>
        <begin position="104"/>
        <end position="128"/>
    </location>
</feature>
<organism evidence="7 8">
    <name type="scientific">Subtercola boreus</name>
    <dbReference type="NCBI Taxonomy" id="120213"/>
    <lineage>
        <taxon>Bacteria</taxon>
        <taxon>Bacillati</taxon>
        <taxon>Actinomycetota</taxon>
        <taxon>Actinomycetes</taxon>
        <taxon>Micrococcales</taxon>
        <taxon>Microbacteriaceae</taxon>
        <taxon>Subtercola</taxon>
    </lineage>
</organism>
<dbReference type="OrthoDB" id="6400at2"/>
<keyword evidence="2" id="KW-1003">Cell membrane</keyword>
<evidence type="ECO:0000256" key="3">
    <source>
        <dbReference type="ARBA" id="ARBA00022692"/>
    </source>
</evidence>